<proteinExistence type="predicted"/>
<name>A0A077FD32_9PSED</name>
<keyword evidence="1" id="KW-1133">Transmembrane helix</keyword>
<dbReference type="EMBL" id="CP009048">
    <property type="protein sequence ID" value="AIL61201.1"/>
    <property type="molecule type" value="Genomic_DNA"/>
</dbReference>
<dbReference type="eggNOG" id="ENOG5032GJY">
    <property type="taxonomic scope" value="Bacteria"/>
</dbReference>
<feature type="transmembrane region" description="Helical" evidence="1">
    <location>
        <begin position="293"/>
        <end position="315"/>
    </location>
</feature>
<accession>A0A077FD32</accession>
<reference evidence="2 3" key="1">
    <citation type="submission" date="2014-07" db="EMBL/GenBank/DDBJ databases">
        <authorList>
            <person name="Lee K."/>
            <person name="Lim J.Y."/>
            <person name="Hwang I."/>
        </authorList>
    </citation>
    <scope>NUCLEOTIDE SEQUENCE [LARGE SCALE GENOMIC DNA]</scope>
    <source>
        <strain evidence="2 3">KL28</strain>
    </source>
</reference>
<dbReference type="AlphaFoldDB" id="A0A077FD32"/>
<organism evidence="2 3">
    <name type="scientific">Pseudomonas alkylphenolica</name>
    <dbReference type="NCBI Taxonomy" id="237609"/>
    <lineage>
        <taxon>Bacteria</taxon>
        <taxon>Pseudomonadati</taxon>
        <taxon>Pseudomonadota</taxon>
        <taxon>Gammaproteobacteria</taxon>
        <taxon>Pseudomonadales</taxon>
        <taxon>Pseudomonadaceae</taxon>
        <taxon>Pseudomonas</taxon>
    </lineage>
</organism>
<keyword evidence="1" id="KW-0472">Membrane</keyword>
<dbReference type="RefSeq" id="WP_038609676.1">
    <property type="nucleotide sequence ID" value="NZ_CP009048.1"/>
</dbReference>
<keyword evidence="1" id="KW-0812">Transmembrane</keyword>
<dbReference type="HOGENOM" id="CLU_684654_0_0_6"/>
<dbReference type="Proteomes" id="UP000028931">
    <property type="component" value="Chromosome"/>
</dbReference>
<evidence type="ECO:0000256" key="1">
    <source>
        <dbReference type="SAM" id="Phobius"/>
    </source>
</evidence>
<dbReference type="KEGG" id="palk:PSAKL28_19800"/>
<dbReference type="OrthoDB" id="7553681at2"/>
<evidence type="ECO:0000313" key="2">
    <source>
        <dbReference type="EMBL" id="AIL61201.1"/>
    </source>
</evidence>
<feature type="transmembrane region" description="Helical" evidence="1">
    <location>
        <begin position="357"/>
        <end position="384"/>
    </location>
</feature>
<protein>
    <submittedName>
        <fullName evidence="2">Phage-related membrane protein</fullName>
    </submittedName>
</protein>
<evidence type="ECO:0000313" key="3">
    <source>
        <dbReference type="Proteomes" id="UP000028931"/>
    </source>
</evidence>
<sequence length="394" mass="44928">MAKRIKFSDLVPIYRAIESAAGGKHTISITNELLRSSLVQAVDEHNADESGITVLQGDYTRVNVGDTFSLDVSQPRVGLGILAPNFATYLTATTGARVKERDNYYLLAERFCSTDQPAQVIVNRYRQVLRFVRLLADSAHYLDTQKEELIFYKDGRFLVPVIYGEEEVNCLDFSAFERLEHFVLDRYHHEQKVLMLGENLIEMLALTPEKERFSYLVKNIGELYQRLQASYSIFASDYTYDKAIAEVHAFKVDAITKVHKAISDIQAQVLGIPIATFIALSQLKVTHSLNAQFAANTAIFAGVLVFCVLLVGFLVNQRATLRTIESEVSRQRKIFEKRFEGNPAAYTEELKAIDDRIWWQCFAVVTIFVLDAAMLCWCAVYYLVHTRPIYNWLF</sequence>
<gene>
    <name evidence="2" type="ORF">PSAKL28_19800</name>
</gene>